<keyword evidence="2" id="KW-1185">Reference proteome</keyword>
<dbReference type="OrthoDB" id="5426797at2759"/>
<dbReference type="STRING" id="97972.A0A2V1CXS9"/>
<protein>
    <submittedName>
        <fullName evidence="1">Uncharacterized protein</fullName>
    </submittedName>
</protein>
<dbReference type="InterPro" id="IPR021842">
    <property type="entry name" value="DUF3435"/>
</dbReference>
<gene>
    <name evidence="1" type="ORF">DM02DRAFT_577860</name>
</gene>
<dbReference type="Proteomes" id="UP000244855">
    <property type="component" value="Unassembled WGS sequence"/>
</dbReference>
<accession>A0A2V1CXS9</accession>
<sequence length="171" mass="19920">MGHLGSTYEKYYTPTHIARDFQAIYFGTPSEEELIRSVASMGLSRDRRAPTELDDDQQRQVYNDPILVALREKREKYKKMLKNKGFYPLATGKGNPLYDKYEKKKRELASTYQQLHRIRLNEVIREFHDSIDTIEIARQLSGKPATEVLTLPMMEFELKSRATIAGMLFKP</sequence>
<dbReference type="Pfam" id="PF11917">
    <property type="entry name" value="DUF3435"/>
    <property type="match status" value="1"/>
</dbReference>
<reference evidence="1 2" key="1">
    <citation type="journal article" date="2018" name="Sci. Rep.">
        <title>Comparative genomics provides insights into the lifestyle and reveals functional heterogeneity of dark septate endophytic fungi.</title>
        <authorList>
            <person name="Knapp D.G."/>
            <person name="Nemeth J.B."/>
            <person name="Barry K."/>
            <person name="Hainaut M."/>
            <person name="Henrissat B."/>
            <person name="Johnson J."/>
            <person name="Kuo A."/>
            <person name="Lim J.H.P."/>
            <person name="Lipzen A."/>
            <person name="Nolan M."/>
            <person name="Ohm R.A."/>
            <person name="Tamas L."/>
            <person name="Grigoriev I.V."/>
            <person name="Spatafora J.W."/>
            <person name="Nagy L.G."/>
            <person name="Kovacs G.M."/>
        </authorList>
    </citation>
    <scope>NUCLEOTIDE SEQUENCE [LARGE SCALE GENOMIC DNA]</scope>
    <source>
        <strain evidence="1 2">DSE2036</strain>
    </source>
</reference>
<dbReference type="PANTHER" id="PTHR37535">
    <property type="entry name" value="FLUG DOMAIN PROTEIN"/>
    <property type="match status" value="1"/>
</dbReference>
<proteinExistence type="predicted"/>
<evidence type="ECO:0000313" key="1">
    <source>
        <dbReference type="EMBL" id="PVH90540.1"/>
    </source>
</evidence>
<dbReference type="PANTHER" id="PTHR37535:SF4">
    <property type="entry name" value="FLUG DOMAIN-CONTAINING PROTEIN"/>
    <property type="match status" value="1"/>
</dbReference>
<dbReference type="AlphaFoldDB" id="A0A2V1CXS9"/>
<name>A0A2V1CXS9_9PLEO</name>
<evidence type="ECO:0000313" key="2">
    <source>
        <dbReference type="Proteomes" id="UP000244855"/>
    </source>
</evidence>
<organism evidence="1 2">
    <name type="scientific">Periconia macrospinosa</name>
    <dbReference type="NCBI Taxonomy" id="97972"/>
    <lineage>
        <taxon>Eukaryota</taxon>
        <taxon>Fungi</taxon>
        <taxon>Dikarya</taxon>
        <taxon>Ascomycota</taxon>
        <taxon>Pezizomycotina</taxon>
        <taxon>Dothideomycetes</taxon>
        <taxon>Pleosporomycetidae</taxon>
        <taxon>Pleosporales</taxon>
        <taxon>Massarineae</taxon>
        <taxon>Periconiaceae</taxon>
        <taxon>Periconia</taxon>
    </lineage>
</organism>
<feature type="non-terminal residue" evidence="1">
    <location>
        <position position="171"/>
    </location>
</feature>
<dbReference type="EMBL" id="KZ806239">
    <property type="protein sequence ID" value="PVH90540.1"/>
    <property type="molecule type" value="Genomic_DNA"/>
</dbReference>